<keyword evidence="2" id="KW-1185">Reference proteome</keyword>
<protein>
    <submittedName>
        <fullName evidence="1">Uncharacterized protein</fullName>
    </submittedName>
</protein>
<dbReference type="InParanoid" id="A0A024FVW3"/>
<reference evidence="1 2" key="1">
    <citation type="submission" date="2012-05" db="EMBL/GenBank/DDBJ databases">
        <title>Recombination and specialization in a pathogen metapopulation.</title>
        <authorList>
            <person name="Gardiner A."/>
            <person name="Kemen E."/>
            <person name="Schultz-Larsen T."/>
            <person name="MacLean D."/>
            <person name="Van Oosterhout C."/>
            <person name="Jones J.D.G."/>
        </authorList>
    </citation>
    <scope>NUCLEOTIDE SEQUENCE [LARGE SCALE GENOMIC DNA]</scope>
    <source>
        <strain evidence="1 2">Ac Nc2</strain>
    </source>
</reference>
<name>A0A024FVW3_9STRA</name>
<evidence type="ECO:0000313" key="2">
    <source>
        <dbReference type="Proteomes" id="UP000053237"/>
    </source>
</evidence>
<organism evidence="1 2">
    <name type="scientific">Albugo candida</name>
    <dbReference type="NCBI Taxonomy" id="65357"/>
    <lineage>
        <taxon>Eukaryota</taxon>
        <taxon>Sar</taxon>
        <taxon>Stramenopiles</taxon>
        <taxon>Oomycota</taxon>
        <taxon>Peronosporomycetes</taxon>
        <taxon>Albuginales</taxon>
        <taxon>Albuginaceae</taxon>
        <taxon>Albugo</taxon>
    </lineage>
</organism>
<accession>A0A024FVW3</accession>
<comment type="caution">
    <text evidence="1">The sequence shown here is derived from an EMBL/GenBank/DDBJ whole genome shotgun (WGS) entry which is preliminary data.</text>
</comment>
<dbReference type="Proteomes" id="UP000053237">
    <property type="component" value="Unassembled WGS sequence"/>
</dbReference>
<gene>
    <name evidence="1" type="ORF">BN9_117510</name>
</gene>
<dbReference type="EMBL" id="CAIX01000414">
    <property type="protein sequence ID" value="CCI10804.1"/>
    <property type="molecule type" value="Genomic_DNA"/>
</dbReference>
<evidence type="ECO:0000313" key="1">
    <source>
        <dbReference type="EMBL" id="CCI10804.1"/>
    </source>
</evidence>
<proteinExistence type="predicted"/>
<sequence length="156" mass="17624">MSNGEFPGIVIVIGFRSTKRIIEGMKSTIMYRVAVSEKNRFWDTQSLVASNQILVSRSMTYVWCAYDVTHFLEEMVKKRTTRRDHSIRLSAKCRNASSHATLESLYASTLTNISHGAFVYHNLSLLGTSEIVFRGRKSSFTSNNTGNSHSSDFDDL</sequence>
<dbReference type="AlphaFoldDB" id="A0A024FVW3"/>